<evidence type="ECO:0000256" key="1">
    <source>
        <dbReference type="SAM" id="SignalP"/>
    </source>
</evidence>
<feature type="signal peptide" evidence="1">
    <location>
        <begin position="1"/>
        <end position="17"/>
    </location>
</feature>
<comment type="caution">
    <text evidence="2">The sequence shown here is derived from an EMBL/GenBank/DDBJ whole genome shotgun (WGS) entry which is preliminary data.</text>
</comment>
<dbReference type="Proteomes" id="UP001178507">
    <property type="component" value="Unassembled WGS sequence"/>
</dbReference>
<gene>
    <name evidence="2" type="ORF">EVOR1521_LOCUS6083</name>
</gene>
<feature type="chain" id="PRO_5041218113" evidence="1">
    <location>
        <begin position="18"/>
        <end position="686"/>
    </location>
</feature>
<keyword evidence="1" id="KW-0732">Signal</keyword>
<evidence type="ECO:0000313" key="2">
    <source>
        <dbReference type="EMBL" id="CAJ1377227.1"/>
    </source>
</evidence>
<accession>A0AA36HZ17</accession>
<reference evidence="2" key="1">
    <citation type="submission" date="2023-08" db="EMBL/GenBank/DDBJ databases">
        <authorList>
            <person name="Chen Y."/>
            <person name="Shah S."/>
            <person name="Dougan E. K."/>
            <person name="Thang M."/>
            <person name="Chan C."/>
        </authorList>
    </citation>
    <scope>NUCLEOTIDE SEQUENCE</scope>
</reference>
<keyword evidence="3" id="KW-1185">Reference proteome</keyword>
<organism evidence="2 3">
    <name type="scientific">Effrenium voratum</name>
    <dbReference type="NCBI Taxonomy" id="2562239"/>
    <lineage>
        <taxon>Eukaryota</taxon>
        <taxon>Sar</taxon>
        <taxon>Alveolata</taxon>
        <taxon>Dinophyceae</taxon>
        <taxon>Suessiales</taxon>
        <taxon>Symbiodiniaceae</taxon>
        <taxon>Effrenium</taxon>
    </lineage>
</organism>
<name>A0AA36HZ17_9DINO</name>
<protein>
    <submittedName>
        <fullName evidence="2">Uncharacterized protein</fullName>
    </submittedName>
</protein>
<dbReference type="AlphaFoldDB" id="A0AA36HZ17"/>
<evidence type="ECO:0000313" key="3">
    <source>
        <dbReference type="Proteomes" id="UP001178507"/>
    </source>
</evidence>
<dbReference type="EMBL" id="CAUJNA010000447">
    <property type="protein sequence ID" value="CAJ1377227.1"/>
    <property type="molecule type" value="Genomic_DNA"/>
</dbReference>
<proteinExistence type="predicted"/>
<sequence>MCLRILCLLPLGAALRAHHQQALDAEVGVAQSESTAAYFAAQFAGLADRAHASLWDALGSATVEYQGVTTWNDPPAELTVTANGVTLPPSGGERPGAVNTNRLLVTVRGLAPEVRVESLTLRKEATELPAGEMEVLRDGALVAFHDLPPESALTLDLGLNSSTTMSWGIRTADATSGDVQARIMFLPENFSSSNVTERDFLRQEKGKKFIAKELTIFDMNFASLQPELAVNGFEVDSTGSLAGPVEEVMKGMDGSEDFNVSIVVTKNKDCFLHTADDLSTLRSCVDEKNSTVLSTYQCFSFIAKTNLTLDLVKGDQIGGLESGCQVNITSNPIQAYSKECDGVQATLREERAVMPAKVFAFSKTHRSINVSRAQTMYVGTYLATQQEDQRKKVLQSYSGEVKNQSSTVSVQIGGENEEIQKVIADSIVASGRMIEEMEASGQRWWKEKTGRDTKGACFSVNFRHTKKGMQGLPIAHVDATSVTEWFKPGGAFPAEGLASFEEKLGMNISEALKHVVVTFNEWINAAGEPMEELPLTVLDTTSFEESVLNTAWFQGGLDSMSLPYSEKMRWYYKPLQRGEGYRFITSPHEGPGGTRYVGSPHSAFQIMHNPSTNVTHKARQSFEFRCLLIDPSWSHEAEAVELPARPSEQELVHKATESMIAALIADPRDFQESLVDNEDFEEETPS</sequence>